<sequence length="171" mass="18592">MMYRGTGPGIGTTPISSDWAYGFVDNLCPECEEGSIDLNHDANGRWKVEWFPIPCNVGAGTFHYYIFPGAFMYWATFTVSNTRVPLEGVDALVDGQWRNLTRSFNNAWALHSQNLTFPIQLRLTSILGDTVEDLIPDCQSTTQAGADGSSAAQTSPTPAALSVAGRRLLGV</sequence>
<accession>A0AAW1R5H2</accession>
<evidence type="ECO:0000313" key="3">
    <source>
        <dbReference type="Proteomes" id="UP001489004"/>
    </source>
</evidence>
<evidence type="ECO:0000256" key="1">
    <source>
        <dbReference type="ARBA" id="ARBA00022729"/>
    </source>
</evidence>
<dbReference type="SUPFAM" id="SSF49590">
    <property type="entry name" value="PHL pollen allergen"/>
    <property type="match status" value="1"/>
</dbReference>
<keyword evidence="1" id="KW-0732">Signal</keyword>
<dbReference type="PANTHER" id="PTHR31836">
    <property type="match status" value="1"/>
</dbReference>
<dbReference type="AlphaFoldDB" id="A0AAW1R5H2"/>
<gene>
    <name evidence="2" type="ORF">WJX72_003644</name>
</gene>
<comment type="caution">
    <text evidence="2">The sequence shown here is derived from an EMBL/GenBank/DDBJ whole genome shotgun (WGS) entry which is preliminary data.</text>
</comment>
<dbReference type="Gene3D" id="2.60.40.760">
    <property type="entry name" value="Expansin, cellulose-binding-like domain"/>
    <property type="match status" value="1"/>
</dbReference>
<reference evidence="2 3" key="1">
    <citation type="journal article" date="2024" name="Nat. Commun.">
        <title>Phylogenomics reveals the evolutionary origins of lichenization in chlorophyte algae.</title>
        <authorList>
            <person name="Puginier C."/>
            <person name="Libourel C."/>
            <person name="Otte J."/>
            <person name="Skaloud P."/>
            <person name="Haon M."/>
            <person name="Grisel S."/>
            <person name="Petersen M."/>
            <person name="Berrin J.G."/>
            <person name="Delaux P.M."/>
            <person name="Dal Grande F."/>
            <person name="Keller J."/>
        </authorList>
    </citation>
    <scope>NUCLEOTIDE SEQUENCE [LARGE SCALE GENOMIC DNA]</scope>
    <source>
        <strain evidence="2 3">SAG 2043</strain>
    </source>
</reference>
<dbReference type="EMBL" id="JALJOR010000001">
    <property type="protein sequence ID" value="KAK9829053.1"/>
    <property type="molecule type" value="Genomic_DNA"/>
</dbReference>
<evidence type="ECO:0000313" key="2">
    <source>
        <dbReference type="EMBL" id="KAK9829053.1"/>
    </source>
</evidence>
<dbReference type="Proteomes" id="UP001489004">
    <property type="component" value="Unassembled WGS sequence"/>
</dbReference>
<proteinExistence type="predicted"/>
<dbReference type="InterPro" id="IPR036749">
    <property type="entry name" value="Expansin_CBD_sf"/>
</dbReference>
<protein>
    <submittedName>
        <fullName evidence="2">Uncharacterized protein</fullName>
    </submittedName>
</protein>
<name>A0AAW1R5H2_9CHLO</name>
<keyword evidence="3" id="KW-1185">Reference proteome</keyword>
<dbReference type="InterPro" id="IPR051477">
    <property type="entry name" value="Expansin_CellWall"/>
</dbReference>
<dbReference type="PANTHER" id="PTHR31836:SF21">
    <property type="entry name" value="EXPANSIN-LIKE PROTEIN 7"/>
    <property type="match status" value="1"/>
</dbReference>
<organism evidence="2 3">
    <name type="scientific">[Myrmecia] bisecta</name>
    <dbReference type="NCBI Taxonomy" id="41462"/>
    <lineage>
        <taxon>Eukaryota</taxon>
        <taxon>Viridiplantae</taxon>
        <taxon>Chlorophyta</taxon>
        <taxon>core chlorophytes</taxon>
        <taxon>Trebouxiophyceae</taxon>
        <taxon>Trebouxiales</taxon>
        <taxon>Trebouxiaceae</taxon>
        <taxon>Myrmecia</taxon>
    </lineage>
</organism>